<evidence type="ECO:0000259" key="1">
    <source>
        <dbReference type="Pfam" id="PF11695"/>
    </source>
</evidence>
<gene>
    <name evidence="2" type="ORF">AVDCRST_MAG41-1949</name>
</gene>
<protein>
    <recommendedName>
        <fullName evidence="1">DUF3291 domain-containing protein</fullName>
    </recommendedName>
</protein>
<evidence type="ECO:0000313" key="2">
    <source>
        <dbReference type="EMBL" id="CAA9252709.1"/>
    </source>
</evidence>
<dbReference type="AlphaFoldDB" id="A0A6J4IIJ8"/>
<sequence length="44" mass="5003">MPTALWWDRPTFAEAHRRLALLRRLGPTADAFGLARPYPVPASR</sequence>
<proteinExistence type="predicted"/>
<dbReference type="EMBL" id="CADCTP010000183">
    <property type="protein sequence ID" value="CAA9252709.1"/>
    <property type="molecule type" value="Genomic_DNA"/>
</dbReference>
<dbReference type="Pfam" id="PF11695">
    <property type="entry name" value="DUF3291"/>
    <property type="match status" value="1"/>
</dbReference>
<organism evidence="2">
    <name type="scientific">uncultured Mycobacteriales bacterium</name>
    <dbReference type="NCBI Taxonomy" id="581187"/>
    <lineage>
        <taxon>Bacteria</taxon>
        <taxon>Bacillati</taxon>
        <taxon>Actinomycetota</taxon>
        <taxon>Actinomycetes</taxon>
        <taxon>Mycobacteriales</taxon>
        <taxon>environmental samples</taxon>
    </lineage>
</organism>
<feature type="domain" description="DUF3291" evidence="1">
    <location>
        <begin position="3"/>
        <end position="35"/>
    </location>
</feature>
<accession>A0A6J4IIJ8</accession>
<reference evidence="2" key="1">
    <citation type="submission" date="2020-02" db="EMBL/GenBank/DDBJ databases">
        <authorList>
            <person name="Meier V. D."/>
        </authorList>
    </citation>
    <scope>NUCLEOTIDE SEQUENCE</scope>
    <source>
        <strain evidence="2">AVDCRST_MAG41</strain>
    </source>
</reference>
<name>A0A6J4IIJ8_9ACTN</name>
<dbReference type="InterPro" id="IPR021708">
    <property type="entry name" value="DUF3291"/>
</dbReference>